<evidence type="ECO:0000313" key="2">
    <source>
        <dbReference type="Proteomes" id="UP000094609"/>
    </source>
</evidence>
<protein>
    <recommendedName>
        <fullName evidence="3">BFD-like [2Fe-2S]-binding domain-containing protein</fullName>
    </recommendedName>
</protein>
<dbReference type="STRING" id="1193502.SHALO_1192"/>
<gene>
    <name evidence="1" type="ORF">SHALO_1192</name>
</gene>
<evidence type="ECO:0008006" key="3">
    <source>
        <dbReference type="Google" id="ProtNLM"/>
    </source>
</evidence>
<organism evidence="1 2">
    <name type="scientific">Sulfurospirillum halorespirans DSM 13726</name>
    <dbReference type="NCBI Taxonomy" id="1193502"/>
    <lineage>
        <taxon>Bacteria</taxon>
        <taxon>Pseudomonadati</taxon>
        <taxon>Campylobacterota</taxon>
        <taxon>Epsilonproteobacteria</taxon>
        <taxon>Campylobacterales</taxon>
        <taxon>Sulfurospirillaceae</taxon>
        <taxon>Sulfurospirillum</taxon>
    </lineage>
</organism>
<accession>A0A1D7TJ67</accession>
<sequence length="85" mass="9867">MQEYASKIICECGQKTIQDAIDIFKSTTLPYKKAKKLVTECNQTCCRRPLMALFNMVEFGEIDYEEIAFLIDQKNSRFEQGKSDE</sequence>
<dbReference type="RefSeq" id="WP_069477796.1">
    <property type="nucleotide sequence ID" value="NZ_CP017111.1"/>
</dbReference>
<dbReference type="AlphaFoldDB" id="A0A1D7TJ67"/>
<name>A0A1D7TJ67_9BACT</name>
<evidence type="ECO:0000313" key="1">
    <source>
        <dbReference type="EMBL" id="AOO64970.1"/>
    </source>
</evidence>
<keyword evidence="2" id="KW-1185">Reference proteome</keyword>
<dbReference type="KEGG" id="shal:SHALO_1192"/>
<dbReference type="EMBL" id="CP017111">
    <property type="protein sequence ID" value="AOO64970.1"/>
    <property type="molecule type" value="Genomic_DNA"/>
</dbReference>
<dbReference type="Proteomes" id="UP000094609">
    <property type="component" value="Chromosome"/>
</dbReference>
<reference evidence="2" key="1">
    <citation type="submission" date="2016-08" db="EMBL/GenBank/DDBJ databases">
        <title>Complete genome sequence of the organohalide-respiring Epsilonproteobacterium Sulfurospirillum halorespirans.</title>
        <authorList>
            <person name="Goris T."/>
            <person name="Zimmermann J."/>
            <person name="Schenz B."/>
            <person name="Lemos M."/>
            <person name="Hackermueller J."/>
            <person name="Diekert G."/>
        </authorList>
    </citation>
    <scope>NUCLEOTIDE SEQUENCE [LARGE SCALE GENOMIC DNA]</scope>
    <source>
        <strain>DSM 13726</strain>
        <strain evidence="2">PCE-M2</strain>
    </source>
</reference>
<dbReference type="PATRIC" id="fig|1193502.14.peg.1210"/>
<proteinExistence type="predicted"/>